<keyword evidence="5" id="KW-0449">Lipoprotein</keyword>
<keyword evidence="4" id="KW-0564">Palmitate</keyword>
<evidence type="ECO:0000256" key="2">
    <source>
        <dbReference type="ARBA" id="ARBA00022729"/>
    </source>
</evidence>
<dbReference type="STRING" id="29563.SAMN02983006_01871"/>
<dbReference type="Gene3D" id="3.40.190.10">
    <property type="entry name" value="Periplasmic binding protein-like II"/>
    <property type="match status" value="1"/>
</dbReference>
<evidence type="ECO:0000256" key="4">
    <source>
        <dbReference type="ARBA" id="ARBA00023139"/>
    </source>
</evidence>
<dbReference type="Pfam" id="PF01547">
    <property type="entry name" value="SBP_bac_1"/>
    <property type="match status" value="1"/>
</dbReference>
<keyword evidence="1" id="KW-1003">Cell membrane</keyword>
<evidence type="ECO:0000256" key="3">
    <source>
        <dbReference type="ARBA" id="ARBA00023136"/>
    </source>
</evidence>
<evidence type="ECO:0000256" key="6">
    <source>
        <dbReference type="SAM" id="SignalP"/>
    </source>
</evidence>
<dbReference type="PANTHER" id="PTHR43649:SF33">
    <property type="entry name" value="POLYGALACTURONAN_RHAMNOGALACTURONAN-BINDING PROTEIN YTCQ"/>
    <property type="match status" value="1"/>
</dbReference>
<evidence type="ECO:0000256" key="5">
    <source>
        <dbReference type="ARBA" id="ARBA00023288"/>
    </source>
</evidence>
<proteinExistence type="predicted"/>
<dbReference type="SUPFAM" id="SSF53850">
    <property type="entry name" value="Periplasmic binding protein-like II"/>
    <property type="match status" value="1"/>
</dbReference>
<dbReference type="AlphaFoldDB" id="A0A1I4K0D8"/>
<feature type="signal peptide" evidence="6">
    <location>
        <begin position="1"/>
        <end position="20"/>
    </location>
</feature>
<evidence type="ECO:0000313" key="8">
    <source>
        <dbReference type="Proteomes" id="UP000199006"/>
    </source>
</evidence>
<accession>A0A1I4K0D8</accession>
<organism evidence="7 8">
    <name type="scientific">Halanaerobium salsuginis</name>
    <dbReference type="NCBI Taxonomy" id="29563"/>
    <lineage>
        <taxon>Bacteria</taxon>
        <taxon>Bacillati</taxon>
        <taxon>Bacillota</taxon>
        <taxon>Clostridia</taxon>
        <taxon>Halanaerobiales</taxon>
        <taxon>Halanaerobiaceae</taxon>
        <taxon>Halanaerobium</taxon>
    </lineage>
</organism>
<keyword evidence="7" id="KW-0762">Sugar transport</keyword>
<evidence type="ECO:0000313" key="7">
    <source>
        <dbReference type="EMBL" id="SFL72268.1"/>
    </source>
</evidence>
<evidence type="ECO:0000256" key="1">
    <source>
        <dbReference type="ARBA" id="ARBA00022475"/>
    </source>
</evidence>
<keyword evidence="2 6" id="KW-0732">Signal</keyword>
<dbReference type="InterPro" id="IPR050490">
    <property type="entry name" value="Bact_solute-bd_prot1"/>
</dbReference>
<dbReference type="CDD" id="cd13585">
    <property type="entry name" value="PBP2_TMBP_like"/>
    <property type="match status" value="1"/>
</dbReference>
<dbReference type="PANTHER" id="PTHR43649">
    <property type="entry name" value="ARABINOSE-BINDING PROTEIN-RELATED"/>
    <property type="match status" value="1"/>
</dbReference>
<keyword evidence="3" id="KW-0472">Membrane</keyword>
<dbReference type="OrthoDB" id="55273at2"/>
<keyword evidence="7" id="KW-0813">Transport</keyword>
<dbReference type="InterPro" id="IPR006059">
    <property type="entry name" value="SBP"/>
</dbReference>
<name>A0A1I4K0D8_9FIRM</name>
<gene>
    <name evidence="7" type="ORF">SAMN02983006_01871</name>
</gene>
<dbReference type="EMBL" id="FOTI01000027">
    <property type="protein sequence ID" value="SFL72268.1"/>
    <property type="molecule type" value="Genomic_DNA"/>
</dbReference>
<reference evidence="7 8" key="1">
    <citation type="submission" date="2016-10" db="EMBL/GenBank/DDBJ databases">
        <authorList>
            <person name="de Groot N.N."/>
        </authorList>
    </citation>
    <scope>NUCLEOTIDE SEQUENCE [LARGE SCALE GENOMIC DNA]</scope>
    <source>
        <strain evidence="7 8">ATCC 51327</strain>
    </source>
</reference>
<dbReference type="Proteomes" id="UP000199006">
    <property type="component" value="Unassembled WGS sequence"/>
</dbReference>
<sequence length="436" mass="49781">MKKILILTLLFLLVSFGAAAADYYPEYSGEPTTITMWAWTSNENYSIDEFEKVYPNIKVKWENISDYYNKAQTALSAGTGLPDVIMIEYSYAPQFMSIGAFQPINNWLDKDTFVELYGEDALGWCAMDDNIYGTPQDSGAMALFYRKDIFDKYNLTVPTNREDYVSEIKKLKKAAPELDFVRPPIGYSMWWIGQIWQAGGKLFDYKDGNWYIDFTNPTAEEVFDFWGKLLDEGTIDLQMYWNPDWYNSLNNGRTAVVELGSWFAEWLKYNATDSEGKWRIALPAQWNKGKQHNSMIGGSGFYVSTQSANPEAAALFVNWLNSHPDSLTQLHNKSNLPVLVSNRFGEVIDQVSGPDKFFGGQNIGQKLWESHKLVNTTFITLPIMSNVDESLSSLLQDYADGKIEKFSDILPMWQESVIGTMQEFGYNNLIIDQLPE</sequence>
<feature type="chain" id="PRO_5011555643" evidence="6">
    <location>
        <begin position="21"/>
        <end position="436"/>
    </location>
</feature>
<protein>
    <submittedName>
        <fullName evidence="7">Multiple sugar transport system substrate-binding protein</fullName>
    </submittedName>
</protein>
<keyword evidence="8" id="KW-1185">Reference proteome</keyword>
<dbReference type="RefSeq" id="WP_089861950.1">
    <property type="nucleotide sequence ID" value="NZ_FOTI01000027.1"/>
</dbReference>